<proteinExistence type="predicted"/>
<evidence type="ECO:0000313" key="1">
    <source>
        <dbReference type="Proteomes" id="UP000887565"/>
    </source>
</evidence>
<dbReference type="Proteomes" id="UP000887565">
    <property type="component" value="Unplaced"/>
</dbReference>
<dbReference type="AlphaFoldDB" id="A0A915HS23"/>
<organism evidence="1 2">
    <name type="scientific">Romanomermis culicivorax</name>
    <name type="common">Nematode worm</name>
    <dbReference type="NCBI Taxonomy" id="13658"/>
    <lineage>
        <taxon>Eukaryota</taxon>
        <taxon>Metazoa</taxon>
        <taxon>Ecdysozoa</taxon>
        <taxon>Nematoda</taxon>
        <taxon>Enoplea</taxon>
        <taxon>Dorylaimia</taxon>
        <taxon>Mermithida</taxon>
        <taxon>Mermithoidea</taxon>
        <taxon>Mermithidae</taxon>
        <taxon>Romanomermis</taxon>
    </lineage>
</organism>
<name>A0A915HS23_ROMCU</name>
<evidence type="ECO:0000313" key="2">
    <source>
        <dbReference type="WBParaSite" id="nRc.2.0.1.t04225-RA"/>
    </source>
</evidence>
<sequence length="165" mass="19076">MILLQQRLLKQVSALYNGSSAGFVKFKSLKFYEAIPFTMRSEITATNKSFVLMVFRLRSANEEVAFLPLSLQRVAQYIADDSEFVSIYIPVVINLHNICLFVEIRCLNKFLKILEKNGLHKSMEQAKYETIFYIFISMAKQKAEQIFLLFFCVISTTQYNNNAGK</sequence>
<reference evidence="2" key="1">
    <citation type="submission" date="2022-11" db="UniProtKB">
        <authorList>
            <consortium name="WormBaseParasite"/>
        </authorList>
    </citation>
    <scope>IDENTIFICATION</scope>
</reference>
<protein>
    <submittedName>
        <fullName evidence="2">Uncharacterized protein</fullName>
    </submittedName>
</protein>
<accession>A0A915HS23</accession>
<keyword evidence="1" id="KW-1185">Reference proteome</keyword>
<dbReference type="WBParaSite" id="nRc.2.0.1.t04225-RA">
    <property type="protein sequence ID" value="nRc.2.0.1.t04225-RA"/>
    <property type="gene ID" value="nRc.2.0.1.g04225"/>
</dbReference>